<dbReference type="Proteomes" id="UP000011724">
    <property type="component" value="Chromosome"/>
</dbReference>
<protein>
    <submittedName>
        <fullName evidence="2">Uncharacterized protein</fullName>
    </submittedName>
</protein>
<dbReference type="BioCyc" id="DPIE1322246:BN4_RS12005-MONOMER"/>
<proteinExistence type="predicted"/>
<dbReference type="STRING" id="1322246.BN4_12393"/>
<evidence type="ECO:0000313" key="3">
    <source>
        <dbReference type="Proteomes" id="UP000011724"/>
    </source>
</evidence>
<evidence type="ECO:0000256" key="1">
    <source>
        <dbReference type="SAM" id="MobiDB-lite"/>
    </source>
</evidence>
<keyword evidence="3" id="KW-1185">Reference proteome</keyword>
<dbReference type="PATRIC" id="fig|879567.3.peg.2553"/>
<gene>
    <name evidence="2" type="ordered locus">BN4_12393</name>
</gene>
<organism evidence="2 3">
    <name type="scientific">Pseudodesulfovibrio piezophilus (strain DSM 21447 / JCM 15486 / C1TLV30)</name>
    <name type="common">Desulfovibrio piezophilus</name>
    <dbReference type="NCBI Taxonomy" id="1322246"/>
    <lineage>
        <taxon>Bacteria</taxon>
        <taxon>Pseudomonadati</taxon>
        <taxon>Thermodesulfobacteriota</taxon>
        <taxon>Desulfovibrionia</taxon>
        <taxon>Desulfovibrionales</taxon>
        <taxon>Desulfovibrionaceae</taxon>
    </lineage>
</organism>
<dbReference type="eggNOG" id="ENOG5031FY1">
    <property type="taxonomic scope" value="Bacteria"/>
</dbReference>
<accession>M1WXA7</accession>
<evidence type="ECO:0000313" key="2">
    <source>
        <dbReference type="EMBL" id="CCH49628.1"/>
    </source>
</evidence>
<dbReference type="RefSeq" id="WP_015415671.1">
    <property type="nucleotide sequence ID" value="NC_020409.1"/>
</dbReference>
<dbReference type="AlphaFoldDB" id="M1WXA7"/>
<feature type="compositionally biased region" description="Basic and acidic residues" evidence="1">
    <location>
        <begin position="36"/>
        <end position="74"/>
    </location>
</feature>
<dbReference type="KEGG" id="dpi:BN4_12393"/>
<name>M1WXA7_PSEP2</name>
<dbReference type="EMBL" id="FO203427">
    <property type="protein sequence ID" value="CCH49628.1"/>
    <property type="molecule type" value="Genomic_DNA"/>
</dbReference>
<feature type="compositionally biased region" description="Polar residues" evidence="1">
    <location>
        <begin position="76"/>
        <end position="91"/>
    </location>
</feature>
<dbReference type="HOGENOM" id="CLU_2245606_0_0_7"/>
<feature type="region of interest" description="Disordered" evidence="1">
    <location>
        <begin position="22"/>
        <end position="104"/>
    </location>
</feature>
<reference evidence="2 3" key="1">
    <citation type="journal article" date="2013" name="PLoS ONE">
        <title>The first genomic and proteomic characterization of a deep-sea sulfate reducer: insights into the piezophilic lifestyle of Desulfovibrio piezophilus.</title>
        <authorList>
            <person name="Pradel N."/>
            <person name="Ji B."/>
            <person name="Gimenez G."/>
            <person name="Talla E."/>
            <person name="Lenoble P."/>
            <person name="Garel M."/>
            <person name="Tamburini C."/>
            <person name="Fourquet P."/>
            <person name="Lebrun R."/>
            <person name="Bertin P."/>
            <person name="Denis Y."/>
            <person name="Pophillat M."/>
            <person name="Barbe V."/>
            <person name="Ollivier B."/>
            <person name="Dolla A."/>
        </authorList>
    </citation>
    <scope>NUCLEOTIDE SEQUENCE [LARGE SCALE GENOMIC DNA]</scope>
    <source>
        <strain evidence="3">DSM 10523 / SB164P1</strain>
    </source>
</reference>
<sequence>MGGSEILMKTLSSVASNVIGGVISGGATSPSNNLVAERKAREEEQRQEEAEERRRERDKVMEARDLEKRRKAEAITKSTLGNGAAGLTNSPEVGVSKLKTKLGE</sequence>
<reference evidence="3" key="2">
    <citation type="journal article" date="2013" name="Stand. Genomic Sci.">
        <title>Complete genome sequence of Desulfocapsa sulfexigens, a marine deltaproteobacterium specialized in disproportionating inorganic sulfur compounds.</title>
        <authorList>
            <person name="Finster K.W."/>
            <person name="Kjeldsen K.U."/>
            <person name="Kube M."/>
            <person name="Reinhardt R."/>
            <person name="Mussmann M."/>
            <person name="Amann R."/>
            <person name="Schreiber L."/>
        </authorList>
    </citation>
    <scope>NUCLEOTIDE SEQUENCE [LARGE SCALE GENOMIC DNA]</scope>
    <source>
        <strain evidence="3">DSM 10523 / SB164P1</strain>
    </source>
</reference>